<comment type="caution">
    <text evidence="1">The sequence shown here is derived from an EMBL/GenBank/DDBJ whole genome shotgun (WGS) entry which is preliminary data.</text>
</comment>
<gene>
    <name evidence="1" type="ORF">NPIL_248831</name>
</gene>
<keyword evidence="2" id="KW-1185">Reference proteome</keyword>
<name>A0A8X6U1C8_NEPPI</name>
<dbReference type="AlphaFoldDB" id="A0A8X6U1C8"/>
<reference evidence="1" key="1">
    <citation type="submission" date="2020-08" db="EMBL/GenBank/DDBJ databases">
        <title>Multicomponent nature underlies the extraordinary mechanical properties of spider dragline silk.</title>
        <authorList>
            <person name="Kono N."/>
            <person name="Nakamura H."/>
            <person name="Mori M."/>
            <person name="Yoshida Y."/>
            <person name="Ohtoshi R."/>
            <person name="Malay A.D."/>
            <person name="Moran D.A.P."/>
            <person name="Tomita M."/>
            <person name="Numata K."/>
            <person name="Arakawa K."/>
        </authorList>
    </citation>
    <scope>NUCLEOTIDE SEQUENCE</scope>
</reference>
<accession>A0A8X6U1C8</accession>
<sequence>MSRYSSDRTLTRPLACVVKKNGQIPYTAVCDSQYDQISHSGSTRFQFDQPHCFPRTRNQFWQVPFSTSTYPPYEQISNSNWNFHRGQMLYSSCNSHHQQKPFSYRNRQERKTPCSKWIHKYGSSWSPQYGQAPCLVSTYPHNGQIPYSDIIQRQYANRTSFILPPSRLASSTVSSEPPPRQTFSTMWANPPPGWMSYSVKSNQNTGGASSTISLRILLEVLSPNVQMSKKAPE</sequence>
<dbReference type="EMBL" id="BMAW01071811">
    <property type="protein sequence ID" value="GFT79829.1"/>
    <property type="molecule type" value="Genomic_DNA"/>
</dbReference>
<evidence type="ECO:0000313" key="2">
    <source>
        <dbReference type="Proteomes" id="UP000887013"/>
    </source>
</evidence>
<evidence type="ECO:0000313" key="1">
    <source>
        <dbReference type="EMBL" id="GFT79829.1"/>
    </source>
</evidence>
<organism evidence="1 2">
    <name type="scientific">Nephila pilipes</name>
    <name type="common">Giant wood spider</name>
    <name type="synonym">Nephila maculata</name>
    <dbReference type="NCBI Taxonomy" id="299642"/>
    <lineage>
        <taxon>Eukaryota</taxon>
        <taxon>Metazoa</taxon>
        <taxon>Ecdysozoa</taxon>
        <taxon>Arthropoda</taxon>
        <taxon>Chelicerata</taxon>
        <taxon>Arachnida</taxon>
        <taxon>Araneae</taxon>
        <taxon>Araneomorphae</taxon>
        <taxon>Entelegynae</taxon>
        <taxon>Araneoidea</taxon>
        <taxon>Nephilidae</taxon>
        <taxon>Nephila</taxon>
    </lineage>
</organism>
<dbReference type="Proteomes" id="UP000887013">
    <property type="component" value="Unassembled WGS sequence"/>
</dbReference>
<proteinExistence type="predicted"/>
<protein>
    <submittedName>
        <fullName evidence="1">Uncharacterized protein</fullName>
    </submittedName>
</protein>